<dbReference type="InterPro" id="IPR052180">
    <property type="entry name" value="NhaC_Na-H+_Antiporter"/>
</dbReference>
<dbReference type="RefSeq" id="WP_096635086.1">
    <property type="nucleotide sequence ID" value="NZ_JAAZKZ010000210.1"/>
</dbReference>
<feature type="transmembrane region" description="Helical" evidence="9">
    <location>
        <begin position="222"/>
        <end position="239"/>
    </location>
</feature>
<comment type="subcellular location">
    <subcellularLocation>
        <location evidence="1">Cell membrane</location>
        <topology evidence="1">Multi-pass membrane protein</topology>
    </subcellularLocation>
</comment>
<dbReference type="PANTHER" id="PTHR33451">
    <property type="entry name" value="MALATE-2H(+)/NA(+)-LACTATE ANTIPORTER"/>
    <property type="match status" value="1"/>
</dbReference>
<dbReference type="GO" id="GO:0005886">
    <property type="term" value="C:plasma membrane"/>
    <property type="evidence" value="ECO:0007669"/>
    <property type="project" value="UniProtKB-SubCell"/>
</dbReference>
<accession>A0A2X2Y926</accession>
<evidence type="ECO:0000256" key="8">
    <source>
        <dbReference type="ARBA" id="ARBA00038435"/>
    </source>
</evidence>
<evidence type="ECO:0000256" key="1">
    <source>
        <dbReference type="ARBA" id="ARBA00004651"/>
    </source>
</evidence>
<keyword evidence="4" id="KW-1003">Cell membrane</keyword>
<name>A0A2X2Y926_CLOCO</name>
<dbReference type="InterPro" id="IPR018461">
    <property type="entry name" value="Na/H_Antiport_NhaC-like_C"/>
</dbReference>
<feature type="transmembrane region" description="Helical" evidence="9">
    <location>
        <begin position="181"/>
        <end position="201"/>
    </location>
</feature>
<proteinExistence type="inferred from homology"/>
<feature type="transmembrane region" description="Helical" evidence="9">
    <location>
        <begin position="297"/>
        <end position="316"/>
    </location>
</feature>
<dbReference type="EMBL" id="UAWC01000009">
    <property type="protein sequence ID" value="SQB34429.1"/>
    <property type="molecule type" value="Genomic_DNA"/>
</dbReference>
<organism evidence="11 12">
    <name type="scientific">Clostridium cochlearium</name>
    <dbReference type="NCBI Taxonomy" id="1494"/>
    <lineage>
        <taxon>Bacteria</taxon>
        <taxon>Bacillati</taxon>
        <taxon>Bacillota</taxon>
        <taxon>Clostridia</taxon>
        <taxon>Eubacteriales</taxon>
        <taxon>Clostridiaceae</taxon>
        <taxon>Clostridium</taxon>
    </lineage>
</organism>
<evidence type="ECO:0000256" key="4">
    <source>
        <dbReference type="ARBA" id="ARBA00022475"/>
    </source>
</evidence>
<feature type="transmembrane region" description="Helical" evidence="9">
    <location>
        <begin position="99"/>
        <end position="130"/>
    </location>
</feature>
<evidence type="ECO:0000256" key="7">
    <source>
        <dbReference type="ARBA" id="ARBA00023136"/>
    </source>
</evidence>
<feature type="transmembrane region" description="Helical" evidence="9">
    <location>
        <begin position="414"/>
        <end position="435"/>
    </location>
</feature>
<evidence type="ECO:0000259" key="10">
    <source>
        <dbReference type="Pfam" id="PF03553"/>
    </source>
</evidence>
<feature type="transmembrane region" description="Helical" evidence="9">
    <location>
        <begin position="336"/>
        <end position="360"/>
    </location>
</feature>
<protein>
    <submittedName>
        <fullName evidence="11">Na+/H+ antiporter</fullName>
    </submittedName>
</protein>
<feature type="transmembrane region" description="Helical" evidence="9">
    <location>
        <begin position="245"/>
        <end position="261"/>
    </location>
</feature>
<dbReference type="GO" id="GO:0015297">
    <property type="term" value="F:antiporter activity"/>
    <property type="evidence" value="ECO:0007669"/>
    <property type="project" value="UniProtKB-KW"/>
</dbReference>
<dbReference type="Proteomes" id="UP000250223">
    <property type="component" value="Unassembled WGS sequence"/>
</dbReference>
<keyword evidence="5 9" id="KW-0812">Transmembrane</keyword>
<keyword evidence="3" id="KW-0050">Antiport</keyword>
<dbReference type="PANTHER" id="PTHR33451:SF3">
    <property type="entry name" value="MALATE-2H(+)_NA(+)-LACTATE ANTIPORTER"/>
    <property type="match status" value="1"/>
</dbReference>
<evidence type="ECO:0000313" key="12">
    <source>
        <dbReference type="Proteomes" id="UP000250223"/>
    </source>
</evidence>
<keyword evidence="7 9" id="KW-0472">Membrane</keyword>
<feature type="domain" description="Na+/H+ antiporter NhaC-like C-terminal" evidence="10">
    <location>
        <begin position="149"/>
        <end position="432"/>
    </location>
</feature>
<sequence length="448" mass="49611">MIIIFSLLFTFCLLTLSVYKGIFVAYPLLVGFFIFSYIAWKKGFKPMDIIKMSYNGGKKAFVVLKIFILIGAITGIWMASGTVPGIIYYGIKYMNPNFFILYTFIISSTVSFLLGTSLGTVSTVGIALILMAKSGNVNINMAAGAIIAGAYFGDRCSPMSSSANLVSNLTGTNLYKNISGMFKTSIIPFILSIILYFILSLKQPLNFMGSRIDVEIIEVFKINWVVLLPAAIILIFSILKVNVKISMFVSIIVASLIALIMQKYKMTEILKYILLGFNLKSVSPLQGILKGGGIISMLKASLVVFISCSLAGIFEGTNMLQNIENVLMKAKTRYKLFIYTIIVSIFTGAFGSNQSIAVVLTTQLMKKSYEDKNIDKYELAIDLENTAIVLSALIPWNIAAFVPTTTMEVSRIGFIPYAFYLYLIPICNIIFLKILEKNKVNLSDNYPM</sequence>
<evidence type="ECO:0000313" key="11">
    <source>
        <dbReference type="EMBL" id="SQB34429.1"/>
    </source>
</evidence>
<evidence type="ECO:0000256" key="3">
    <source>
        <dbReference type="ARBA" id="ARBA00022449"/>
    </source>
</evidence>
<evidence type="ECO:0000256" key="6">
    <source>
        <dbReference type="ARBA" id="ARBA00022989"/>
    </source>
</evidence>
<feature type="transmembrane region" description="Helical" evidence="9">
    <location>
        <begin position="381"/>
        <end position="402"/>
    </location>
</feature>
<feature type="transmembrane region" description="Helical" evidence="9">
    <location>
        <begin position="60"/>
        <end position="79"/>
    </location>
</feature>
<evidence type="ECO:0000256" key="9">
    <source>
        <dbReference type="SAM" id="Phobius"/>
    </source>
</evidence>
<dbReference type="AlphaFoldDB" id="A0A2X2Y926"/>
<gene>
    <name evidence="11" type="primary">mleN_1</name>
    <name evidence="11" type="ORF">NCTC13028_01341</name>
</gene>
<comment type="similarity">
    <text evidence="8">Belongs to the NhaC Na(+)/H(+) (TC 2.A.35) antiporter family.</text>
</comment>
<evidence type="ECO:0000256" key="2">
    <source>
        <dbReference type="ARBA" id="ARBA00022448"/>
    </source>
</evidence>
<feature type="transmembrane region" description="Helical" evidence="9">
    <location>
        <begin position="24"/>
        <end position="40"/>
    </location>
</feature>
<dbReference type="Pfam" id="PF03553">
    <property type="entry name" value="Na_H_antiporter"/>
    <property type="match status" value="1"/>
</dbReference>
<keyword evidence="6 9" id="KW-1133">Transmembrane helix</keyword>
<evidence type="ECO:0000256" key="5">
    <source>
        <dbReference type="ARBA" id="ARBA00022692"/>
    </source>
</evidence>
<reference evidence="11 12" key="1">
    <citation type="submission" date="2018-06" db="EMBL/GenBank/DDBJ databases">
        <authorList>
            <consortium name="Pathogen Informatics"/>
            <person name="Doyle S."/>
        </authorList>
    </citation>
    <scope>NUCLEOTIDE SEQUENCE [LARGE SCALE GENOMIC DNA]</scope>
    <source>
        <strain evidence="11 12">NCTC13028</strain>
    </source>
</reference>
<keyword evidence="2" id="KW-0813">Transport</keyword>